<accession>A0A0B6YB28</accession>
<dbReference type="EMBL" id="HACG01006509">
    <property type="protein sequence ID" value="CEK53374.1"/>
    <property type="molecule type" value="Transcribed_RNA"/>
</dbReference>
<sequence>MPDCPWPMKKLEVVMFMYDRSNIIFTSQRSNMFTSDNSNMKFPYFFHFIMTRDNEVI</sequence>
<gene>
    <name evidence="1" type="primary">ORF20093</name>
</gene>
<dbReference type="AlphaFoldDB" id="A0A0B6YB28"/>
<protein>
    <submittedName>
        <fullName evidence="1">Uncharacterized protein</fullName>
    </submittedName>
</protein>
<organism evidence="1">
    <name type="scientific">Arion vulgaris</name>
    <dbReference type="NCBI Taxonomy" id="1028688"/>
    <lineage>
        <taxon>Eukaryota</taxon>
        <taxon>Metazoa</taxon>
        <taxon>Spiralia</taxon>
        <taxon>Lophotrochozoa</taxon>
        <taxon>Mollusca</taxon>
        <taxon>Gastropoda</taxon>
        <taxon>Heterobranchia</taxon>
        <taxon>Euthyneura</taxon>
        <taxon>Panpulmonata</taxon>
        <taxon>Eupulmonata</taxon>
        <taxon>Stylommatophora</taxon>
        <taxon>Helicina</taxon>
        <taxon>Arionoidea</taxon>
        <taxon>Arionidae</taxon>
        <taxon>Arion</taxon>
    </lineage>
</organism>
<name>A0A0B6YB28_9EUPU</name>
<reference evidence="1" key="1">
    <citation type="submission" date="2014-12" db="EMBL/GenBank/DDBJ databases">
        <title>Insight into the proteome of Arion vulgaris.</title>
        <authorList>
            <person name="Aradska J."/>
            <person name="Bulat T."/>
            <person name="Smidak R."/>
            <person name="Sarate P."/>
            <person name="Gangsoo J."/>
            <person name="Sialana F."/>
            <person name="Bilban M."/>
            <person name="Lubec G."/>
        </authorList>
    </citation>
    <scope>NUCLEOTIDE SEQUENCE</scope>
    <source>
        <tissue evidence="1">Skin</tissue>
    </source>
</reference>
<proteinExistence type="predicted"/>
<evidence type="ECO:0000313" key="1">
    <source>
        <dbReference type="EMBL" id="CEK53374.1"/>
    </source>
</evidence>
<feature type="non-terminal residue" evidence="1">
    <location>
        <position position="57"/>
    </location>
</feature>